<comment type="similarity">
    <text evidence="1 4">Belongs to the D-isomer specific 2-hydroxyacid dehydrogenase family.</text>
</comment>
<sequence>MNVLLCGDPQQPSEYMYEALGHLEDRGLTFERMDWMGEASPGEFRNVTMDMESLGPGSYDTDAIAERLDGIDALVVHKAPVSRELIESGESLSVVGAARGGTENVDIDAAHENDITVLHAPGRNRDAVADYAVSMLLSRVREIPFNHADLSTGEWSQVFDPDRLPPDMRTATVGIVGFGHIGRGVARRLAGFETECLVYDPFVADEEIREAGSEPADLPDLLAEADAVTLHVRLSEDTAEMIGEEEFARMNSEAFLVNTARGGLVDEDALVDALAADEIGGAALDVFQQEPLPDDHPLLDFENVVLTPHVAGSTRDAVLGGPRIIATQLAAYLDDETPEHVVQ</sequence>
<keyword evidence="8" id="KW-1185">Reference proteome</keyword>
<proteinExistence type="inferred from homology"/>
<evidence type="ECO:0000256" key="2">
    <source>
        <dbReference type="ARBA" id="ARBA00023002"/>
    </source>
</evidence>
<reference evidence="7 8" key="1">
    <citation type="journal article" date="2014" name="PLoS Genet.">
        <title>Phylogenetically driven sequencing of extremely halophilic archaea reveals strategies for static and dynamic osmo-response.</title>
        <authorList>
            <person name="Becker E.A."/>
            <person name="Seitzer P.M."/>
            <person name="Tritt A."/>
            <person name="Larsen D."/>
            <person name="Krusor M."/>
            <person name="Yao A.I."/>
            <person name="Wu D."/>
            <person name="Madern D."/>
            <person name="Eisen J.A."/>
            <person name="Darling A.E."/>
            <person name="Facciotti M.T."/>
        </authorList>
    </citation>
    <scope>NUCLEOTIDE SEQUENCE [LARGE SCALE GENOMIC DNA]</scope>
    <source>
        <strain evidence="7 8">100A6</strain>
    </source>
</reference>
<dbReference type="GO" id="GO:0016616">
    <property type="term" value="F:oxidoreductase activity, acting on the CH-OH group of donors, NAD or NADP as acceptor"/>
    <property type="evidence" value="ECO:0007669"/>
    <property type="project" value="InterPro"/>
</dbReference>
<evidence type="ECO:0000256" key="4">
    <source>
        <dbReference type="RuleBase" id="RU003719"/>
    </source>
</evidence>
<dbReference type="eggNOG" id="arCOG01754">
    <property type="taxonomic scope" value="Archaea"/>
</dbReference>
<dbReference type="RefSeq" id="WP_007694088.1">
    <property type="nucleotide sequence ID" value="NZ_AJRK01000060.1"/>
</dbReference>
<dbReference type="CDD" id="cd12171">
    <property type="entry name" value="2-Hacid_dh_10"/>
    <property type="match status" value="1"/>
</dbReference>
<dbReference type="Pfam" id="PF00389">
    <property type="entry name" value="2-Hacid_dh"/>
    <property type="match status" value="1"/>
</dbReference>
<feature type="domain" description="D-isomer specific 2-hydroxyacid dehydrogenase catalytic" evidence="5">
    <location>
        <begin position="53"/>
        <end position="342"/>
    </location>
</feature>
<keyword evidence="3" id="KW-0520">NAD</keyword>
<dbReference type="OrthoDB" id="34275at2157"/>
<dbReference type="InterPro" id="IPR036291">
    <property type="entry name" value="NAD(P)-bd_dom_sf"/>
</dbReference>
<dbReference type="PANTHER" id="PTHR42789">
    <property type="entry name" value="D-ISOMER SPECIFIC 2-HYDROXYACID DEHYDROGENASE FAMILY PROTEIN (AFU_ORTHOLOGUE AFUA_6G10090)"/>
    <property type="match status" value="1"/>
</dbReference>
<gene>
    <name evidence="7" type="ORF">C447_11750</name>
</gene>
<evidence type="ECO:0000259" key="5">
    <source>
        <dbReference type="Pfam" id="PF00389"/>
    </source>
</evidence>
<dbReference type="InterPro" id="IPR006139">
    <property type="entry name" value="D-isomer_2_OHA_DH_cat_dom"/>
</dbReference>
<organism evidence="7 8">
    <name type="scientific">Halococcus hamelinensis 100A6</name>
    <dbReference type="NCBI Taxonomy" id="1132509"/>
    <lineage>
        <taxon>Archaea</taxon>
        <taxon>Methanobacteriati</taxon>
        <taxon>Methanobacteriota</taxon>
        <taxon>Stenosarchaea group</taxon>
        <taxon>Halobacteria</taxon>
        <taxon>Halobacteriales</taxon>
        <taxon>Halococcaceae</taxon>
        <taxon>Halococcus</taxon>
    </lineage>
</organism>
<feature type="domain" description="D-isomer specific 2-hydroxyacid dehydrogenase NAD-binding" evidence="6">
    <location>
        <begin position="133"/>
        <end position="311"/>
    </location>
</feature>
<accession>M0LZ62</accession>
<evidence type="ECO:0000313" key="7">
    <source>
        <dbReference type="EMBL" id="EMA37644.1"/>
    </source>
</evidence>
<keyword evidence="2 4" id="KW-0560">Oxidoreductase</keyword>
<dbReference type="EMBL" id="AOMB01000033">
    <property type="protein sequence ID" value="EMA37644.1"/>
    <property type="molecule type" value="Genomic_DNA"/>
</dbReference>
<dbReference type="InterPro" id="IPR050857">
    <property type="entry name" value="D-2-hydroxyacid_DH"/>
</dbReference>
<evidence type="ECO:0000256" key="1">
    <source>
        <dbReference type="ARBA" id="ARBA00005854"/>
    </source>
</evidence>
<dbReference type="InterPro" id="IPR006140">
    <property type="entry name" value="D-isomer_DH_NAD-bd"/>
</dbReference>
<dbReference type="GO" id="GO:0051287">
    <property type="term" value="F:NAD binding"/>
    <property type="evidence" value="ECO:0007669"/>
    <property type="project" value="InterPro"/>
</dbReference>
<dbReference type="SUPFAM" id="SSF51735">
    <property type="entry name" value="NAD(P)-binding Rossmann-fold domains"/>
    <property type="match status" value="1"/>
</dbReference>
<evidence type="ECO:0000259" key="6">
    <source>
        <dbReference type="Pfam" id="PF02826"/>
    </source>
</evidence>
<dbReference type="Gene3D" id="3.40.50.720">
    <property type="entry name" value="NAD(P)-binding Rossmann-like Domain"/>
    <property type="match status" value="2"/>
</dbReference>
<evidence type="ECO:0000313" key="8">
    <source>
        <dbReference type="Proteomes" id="UP000011566"/>
    </source>
</evidence>
<dbReference type="SUPFAM" id="SSF52283">
    <property type="entry name" value="Formate/glycerate dehydrogenase catalytic domain-like"/>
    <property type="match status" value="1"/>
</dbReference>
<dbReference type="Pfam" id="PF02826">
    <property type="entry name" value="2-Hacid_dh_C"/>
    <property type="match status" value="1"/>
</dbReference>
<name>M0LZ62_9EURY</name>
<dbReference type="PANTHER" id="PTHR42789:SF1">
    <property type="entry name" value="D-ISOMER SPECIFIC 2-HYDROXYACID DEHYDROGENASE FAMILY PROTEIN (AFU_ORTHOLOGUE AFUA_6G10090)"/>
    <property type="match status" value="1"/>
</dbReference>
<dbReference type="PATRIC" id="fig|1132509.6.peg.2676"/>
<protein>
    <submittedName>
        <fullName evidence="7">D-isomer specific 2-hydroxyacid dehydrogenase NAD-binding protein</fullName>
    </submittedName>
</protein>
<evidence type="ECO:0000256" key="3">
    <source>
        <dbReference type="ARBA" id="ARBA00023027"/>
    </source>
</evidence>
<dbReference type="FunFam" id="3.40.50.720:FF:000203">
    <property type="entry name" value="D-3-phosphoglycerate dehydrogenase (SerA)"/>
    <property type="match status" value="1"/>
</dbReference>
<dbReference type="Proteomes" id="UP000011566">
    <property type="component" value="Unassembled WGS sequence"/>
</dbReference>
<comment type="caution">
    <text evidence="7">The sequence shown here is derived from an EMBL/GenBank/DDBJ whole genome shotgun (WGS) entry which is preliminary data.</text>
</comment>
<dbReference type="AlphaFoldDB" id="M0LZ62"/>